<feature type="region of interest" description="Disordered" evidence="3">
    <location>
        <begin position="1139"/>
        <end position="1176"/>
    </location>
</feature>
<protein>
    <submittedName>
        <fullName evidence="7">Dedicator of cytokinesis dock</fullName>
    </submittedName>
</protein>
<evidence type="ECO:0000259" key="5">
    <source>
        <dbReference type="PROSITE" id="PS51650"/>
    </source>
</evidence>
<dbReference type="EMBL" id="JAPDFW010000059">
    <property type="protein sequence ID" value="KAJ5076990.1"/>
    <property type="molecule type" value="Genomic_DNA"/>
</dbReference>
<evidence type="ECO:0000256" key="2">
    <source>
        <dbReference type="PROSITE-ProRule" id="PRU00983"/>
    </source>
</evidence>
<dbReference type="GO" id="GO:0005085">
    <property type="term" value="F:guanyl-nucleotide exchange factor activity"/>
    <property type="evidence" value="ECO:0007669"/>
    <property type="project" value="UniProtKB-KW"/>
</dbReference>
<evidence type="ECO:0000313" key="7">
    <source>
        <dbReference type="EMBL" id="KAJ5076990.1"/>
    </source>
</evidence>
<feature type="transmembrane region" description="Helical" evidence="4">
    <location>
        <begin position="1050"/>
        <end position="1067"/>
    </location>
</feature>
<dbReference type="InterPro" id="IPR046769">
    <property type="entry name" value="DOCKER_Lobe_A"/>
</dbReference>
<dbReference type="InterPro" id="IPR027007">
    <property type="entry name" value="C2_DOCK-type_domain"/>
</dbReference>
<dbReference type="InterPro" id="IPR035892">
    <property type="entry name" value="C2_domain_sf"/>
</dbReference>
<dbReference type="PANTHER" id="PTHR23317">
    <property type="entry name" value="DEDICATOR OF CYTOKINESIS DOCK"/>
    <property type="match status" value="1"/>
</dbReference>
<keyword evidence="4" id="KW-0812">Transmembrane</keyword>
<dbReference type="Pfam" id="PF20422">
    <property type="entry name" value="DHR-2_Lobe_B"/>
    <property type="match status" value="1"/>
</dbReference>
<name>A0A9Q0LQS8_ANAIG</name>
<evidence type="ECO:0000256" key="1">
    <source>
        <dbReference type="ARBA" id="ARBA00022658"/>
    </source>
</evidence>
<keyword evidence="4" id="KW-0472">Membrane</keyword>
<dbReference type="Pfam" id="PF11878">
    <property type="entry name" value="DOCK_C-D_N"/>
    <property type="match status" value="1"/>
</dbReference>
<dbReference type="InterPro" id="IPR021816">
    <property type="entry name" value="DOCK_C/D_N"/>
</dbReference>
<evidence type="ECO:0000256" key="4">
    <source>
        <dbReference type="SAM" id="Phobius"/>
    </source>
</evidence>
<reference evidence="7" key="1">
    <citation type="submission" date="2022-10" db="EMBL/GenBank/DDBJ databases">
        <title>Novel sulphate-reducing endosymbionts in the free-living metamonad Anaeramoeba.</title>
        <authorList>
            <person name="Jerlstrom-Hultqvist J."/>
            <person name="Cepicka I."/>
            <person name="Gallot-Lavallee L."/>
            <person name="Salas-Leiva D."/>
            <person name="Curtis B.A."/>
            <person name="Zahonova K."/>
            <person name="Pipaliya S."/>
            <person name="Dacks J."/>
            <person name="Roger A.J."/>
        </authorList>
    </citation>
    <scope>NUCLEOTIDE SEQUENCE</scope>
    <source>
        <strain evidence="7">BMAN</strain>
    </source>
</reference>
<dbReference type="Pfam" id="PF14429">
    <property type="entry name" value="DOCK-C2"/>
    <property type="match status" value="1"/>
</dbReference>
<keyword evidence="8" id="KW-1185">Reference proteome</keyword>
<evidence type="ECO:0000259" key="6">
    <source>
        <dbReference type="PROSITE" id="PS51651"/>
    </source>
</evidence>
<evidence type="ECO:0000313" key="8">
    <source>
        <dbReference type="Proteomes" id="UP001149090"/>
    </source>
</evidence>
<dbReference type="Gene3D" id="1.25.40.410">
    <property type="match status" value="1"/>
</dbReference>
<dbReference type="PANTHER" id="PTHR23317:SF76">
    <property type="entry name" value="LD20667P"/>
    <property type="match status" value="1"/>
</dbReference>
<dbReference type="PROSITE" id="PS51651">
    <property type="entry name" value="DOCKER"/>
    <property type="match status" value="1"/>
</dbReference>
<feature type="compositionally biased region" description="Basic and acidic residues" evidence="3">
    <location>
        <begin position="7"/>
        <end position="29"/>
    </location>
</feature>
<dbReference type="InterPro" id="IPR046773">
    <property type="entry name" value="DOCKER_Lobe_C"/>
</dbReference>
<sequence length="1843" mass="213885">MSLSRSTSREKKMSKGNSKKEIKETKETNETEENNETEEINEKNKITRNYYTLKRSEIVKKDSFSSMLRIPRDDLSVDIRDRELRVLTNLTEKEDLQKLPLFIQDRYKAFFDSWVFVQRKYRTYQKKKEVPIIERKFPEQKFEVDHELLKDKKYKSIQEVRFEDGVPINKEEKPIKLTEEDFEYEFIKSSDSQKSHLLNVEKRSKHYVNIFESFSNIDIRPVVGDPRSPSIAFRDLYVNQLFVHPISLEFAIPEEIEPFFCTLALYDLATQSKLSEDFHFELNKPNLQKMTYYDKNYDKTTIVKNAIFSFPNPSKELVFILRIDQVLKGSYDDTIDPYLKGKSISTRKLQTLQKTYPEIFANFGEYRQAFAWSFAPLFKMNALSNQIVDLFGEKEDFQFTSLYKTKELITDEKIFNFILNEAGGSGKKKTIPGSMKMRVARLEKNSEMIKDKLCLDPSLYPVALSEEFMGDMDGNVWVDSKLSTTLNRDSVSILEIQNFADMAKQEPKLSYVNNLYIYPTQLMTTVKKTYVIKIQLMEDDSNLNGSGMSHFYGVIRQKKFVNFRYTKANFQKKAPKFHDEIKLLLPQDITEKHHLLFTYYHAHCKEKKPKKIADVIGYSVLPLFDPNLVIEREIKIPILKELPNEHYLEAIQESGEKMKQYLDLRLRAVSSLYPQDGDIMGLLYYFGKKGNEAHQKLMHALERLRTTRVANEEMFHYFPTIFSIVSQLMCGFGVIPSRNSRDQQWCVLRLFHAFASVAFAIQNDQKHVDNLKIYIEHLFKNPTDYSDLFAHVAELWRAEIDKLNMETTVESSGSPFVNPAWFFYEVVIKSAILFLEEKDLLRHDSRKKYKALSREFLKNIRGLVQGVQTQVLRRMSTGLTVAKRLNRATALFLKDLLHIYNIEEVFELMQKYIRGFSGNEDAGSRATFKLDFLQIVLETEHYFALNIPVCIPFETSTTNMAVILSERHFLVGLLLREIFTIIASSHGEDVAQTSAISLLRDVLHKHETDPRLQEKNAMGRIGALYLLLVVFFIDNIAVCNNMSQDSQRNLLVSLVFVLRYIDSGYFLDWWGHENMRRRLVFFDLLRLCITVFEYPGLKQLRTLSEKRLQESPTMRTAELEDVKERLEQRYANSAIMSFRDRTPTDSPTRRFSSFKKTTPKQDVWSDDETSPQSKNTPRKLFMTYTLSNRPVVGDNTQMEANLSVQVSLTILNIIETLMVNLHSRLSADDAVQDSSVLKNLFLTMIKLFETNQSDTVVLALFASARLFVRLYRDSVFAQNNSLLQTLFHKTFAKTISPSKSVRCRANAFAFLLIKTNFKHSRNISKSEINSIIALSKLVGDPAKFQDDLSIRSAFLIMQQYASKEKLGKGQFNLLVKKHSEELTSILRDGAKLAKCQHDPEMTAELYLKIADGYKKAPDLRLTWLESLKNFNTKHENNMEAFVNGIHMCALVGEYLRTTRPECDWIAQGALTFENIARSCAEELFPRDVVDIQRLAHSPSFTTRWLELLLVSISDLANRSGFYEAKFRTDKLVMQIYEQRLDWNSLASLHSDLQKVFQNLAAESANNIQNRGFGAFYRVAFYGDFFADLDPNQFIYREPDFTHLFTLAEKLTKQYERSFGTGNVEIIQKSQDVDPKKLQPNRAYLQITSVEPYFSDEENIPRVSRFQRSFNLSKFFFETPFTKSGKPHGNINEQYLTKTILSCRGTFPYLIKRLPIINKKQSTLSPIQTSTDNMKKKNIQIQSILDSSLKNINELQSLLNGTCLASVNVGPAEIAKVFLTNPRDFPSDDVKMLISEFRLFFLNLNLLLKEHERLANDDARPFHEAVVNGFDKLKAQVEPFLDFF</sequence>
<feature type="domain" description="C2 DOCK-type" evidence="5">
    <location>
        <begin position="512"/>
        <end position="669"/>
    </location>
</feature>
<dbReference type="Pfam" id="PF20421">
    <property type="entry name" value="DHR-2_Lobe_C"/>
    <property type="match status" value="1"/>
</dbReference>
<comment type="similarity">
    <text evidence="2">Belongs to the DOCK family.</text>
</comment>
<proteinExistence type="inferred from homology"/>
<comment type="caution">
    <text evidence="7">The sequence shown here is derived from an EMBL/GenBank/DDBJ whole genome shotgun (WGS) entry which is preliminary data.</text>
</comment>
<dbReference type="InterPro" id="IPR043162">
    <property type="entry name" value="DOCK_C_lobe_C"/>
</dbReference>
<dbReference type="PROSITE" id="PS51650">
    <property type="entry name" value="C2_DOCK"/>
    <property type="match status" value="1"/>
</dbReference>
<feature type="domain" description="DOCKER" evidence="6">
    <location>
        <begin position="1411"/>
        <end position="1843"/>
    </location>
</feature>
<dbReference type="Gene3D" id="1.20.58.740">
    <property type="match status" value="1"/>
</dbReference>
<gene>
    <name evidence="7" type="ORF">M0811_00310</name>
</gene>
<feature type="compositionally biased region" description="Acidic residues" evidence="3">
    <location>
        <begin position="30"/>
        <end position="39"/>
    </location>
</feature>
<feature type="region of interest" description="Disordered" evidence="3">
    <location>
        <begin position="1"/>
        <end position="40"/>
    </location>
</feature>
<keyword evidence="1" id="KW-0344">Guanine-nucleotide releasing factor</keyword>
<evidence type="ECO:0000256" key="3">
    <source>
        <dbReference type="SAM" id="MobiDB-lite"/>
    </source>
</evidence>
<keyword evidence="4" id="KW-1133">Transmembrane helix</keyword>
<dbReference type="OMA" id="TFYHLGC"/>
<feature type="transmembrane region" description="Helical" evidence="4">
    <location>
        <begin position="1021"/>
        <end position="1038"/>
    </location>
</feature>
<dbReference type="Proteomes" id="UP001149090">
    <property type="component" value="Unassembled WGS sequence"/>
</dbReference>
<dbReference type="Pfam" id="PF06920">
    <property type="entry name" value="DHR-2_Lobe_A"/>
    <property type="match status" value="1"/>
</dbReference>
<dbReference type="CDD" id="cd08679">
    <property type="entry name" value="C2_DOCK180_related"/>
    <property type="match status" value="1"/>
</dbReference>
<dbReference type="InterPro" id="IPR026791">
    <property type="entry name" value="DOCK"/>
</dbReference>
<organism evidence="7 8">
    <name type="scientific">Anaeramoeba ignava</name>
    <name type="common">Anaerobic marine amoeba</name>
    <dbReference type="NCBI Taxonomy" id="1746090"/>
    <lineage>
        <taxon>Eukaryota</taxon>
        <taxon>Metamonada</taxon>
        <taxon>Anaeramoebidae</taxon>
        <taxon>Anaeramoeba</taxon>
    </lineage>
</organism>
<dbReference type="Gene3D" id="2.60.40.150">
    <property type="entry name" value="C2 domain"/>
    <property type="match status" value="1"/>
</dbReference>
<dbReference type="GO" id="GO:0007264">
    <property type="term" value="P:small GTPase-mediated signal transduction"/>
    <property type="evidence" value="ECO:0007669"/>
    <property type="project" value="InterPro"/>
</dbReference>
<dbReference type="InterPro" id="IPR027357">
    <property type="entry name" value="DOCKER_dom"/>
</dbReference>
<accession>A0A9Q0LQS8</accession>
<dbReference type="InterPro" id="IPR043161">
    <property type="entry name" value="DOCK_C_lobe_A"/>
</dbReference>
<dbReference type="InterPro" id="IPR046770">
    <property type="entry name" value="DOCKER_Lobe_B"/>
</dbReference>
<dbReference type="OrthoDB" id="47328at2759"/>